<gene>
    <name evidence="1" type="ORF">RM544_01505</name>
</gene>
<evidence type="ECO:0000313" key="2">
    <source>
        <dbReference type="Proteomes" id="UP001249020"/>
    </source>
</evidence>
<dbReference type="EMBL" id="JAVRIE010000001">
    <property type="protein sequence ID" value="MDT0581202.1"/>
    <property type="molecule type" value="Genomic_DNA"/>
</dbReference>
<proteinExistence type="predicted"/>
<comment type="caution">
    <text evidence="1">The sequence shown here is derived from an EMBL/GenBank/DDBJ whole genome shotgun (WGS) entry which is preliminary data.</text>
</comment>
<reference evidence="1 2" key="1">
    <citation type="submission" date="2023-09" db="EMBL/GenBank/DDBJ databases">
        <authorList>
            <person name="Rey-Velasco X."/>
        </authorList>
    </citation>
    <scope>NUCLEOTIDE SEQUENCE [LARGE SCALE GENOMIC DNA]</scope>
    <source>
        <strain evidence="1 2">W409</strain>
    </source>
</reference>
<accession>A0AAW8QVZ7</accession>
<protein>
    <submittedName>
        <fullName evidence="1">Uncharacterized protein</fullName>
    </submittedName>
</protein>
<dbReference type="RefSeq" id="WP_311360014.1">
    <property type="nucleotide sequence ID" value="NZ_JAVRIE010000001.1"/>
</dbReference>
<name>A0AAW8QVZ7_9ALTE</name>
<evidence type="ECO:0000313" key="1">
    <source>
        <dbReference type="EMBL" id="MDT0581202.1"/>
    </source>
</evidence>
<dbReference type="AlphaFoldDB" id="A0AAW8QVZ7"/>
<organism evidence="1 2">
    <name type="scientific">Brumicola blandensis</name>
    <dbReference type="NCBI Taxonomy" id="3075611"/>
    <lineage>
        <taxon>Bacteria</taxon>
        <taxon>Pseudomonadati</taxon>
        <taxon>Pseudomonadota</taxon>
        <taxon>Gammaproteobacteria</taxon>
        <taxon>Alteromonadales</taxon>
        <taxon>Alteromonadaceae</taxon>
        <taxon>Brumicola</taxon>
    </lineage>
</organism>
<keyword evidence="2" id="KW-1185">Reference proteome</keyword>
<sequence>MNQVVHVFIASTKGLVAVQNITDLNDPDLQSVITLNGTSDMANISSAYHRFVQKSTGLIQREFGGTSYRLNLSRNIEQGASWQLGVYLAHYLSDLAKTSRAVTTENAKLASQSVSLGNGIVEQGDIVFCVTGQVNTTDKHVEGVTAVAEKIIAASAQVSQWQKQGVLAEFVYPEANKSQHFPELDCSMHRCSKLSELIEHVNSFLPTVQNERPAVPDASNQVSQSNIYTKAQSHNAANSMLLGRLNHLLRSKIKYVLIPFVLLLLTFTYVQMHESSPPASKVEYVISKKSGGNCDANAQTFRLDVGGQYVTQASPAFLDELCGLYLHTRESVPQVWMITDTKTVMELRFLENDNDRVWRINLPQYQQANRQFYLIITPERLDLSDLASLTDYLGRVPSSQNLSVEVLAEFFTTINVNPQYLSHRLLVKPE</sequence>
<dbReference type="Proteomes" id="UP001249020">
    <property type="component" value="Unassembled WGS sequence"/>
</dbReference>